<gene>
    <name evidence="6" type="ORF">AB5J48_09130</name>
</gene>
<evidence type="ECO:0000256" key="1">
    <source>
        <dbReference type="ARBA" id="ARBA00010609"/>
    </source>
</evidence>
<dbReference type="PANTHER" id="PTHR48267">
    <property type="entry name" value="CUPREDOXIN SUPERFAMILY PROTEIN"/>
    <property type="match status" value="1"/>
</dbReference>
<evidence type="ECO:0000256" key="3">
    <source>
        <dbReference type="ARBA" id="ARBA00023002"/>
    </source>
</evidence>
<dbReference type="CDD" id="cd04232">
    <property type="entry name" value="CuRO_1_CueO_FtsP"/>
    <property type="match status" value="1"/>
</dbReference>
<dbReference type="InterPro" id="IPR008972">
    <property type="entry name" value="Cupredoxin"/>
</dbReference>
<dbReference type="EMBL" id="CP163433">
    <property type="protein sequence ID" value="XDQ18305.1"/>
    <property type="molecule type" value="Genomic_DNA"/>
</dbReference>
<reference evidence="6" key="1">
    <citation type="submission" date="2024-07" db="EMBL/GenBank/DDBJ databases">
        <authorList>
            <person name="Yu S.T."/>
        </authorList>
    </citation>
    <scope>NUCLEOTIDE SEQUENCE</scope>
    <source>
        <strain evidence="6">R17</strain>
    </source>
</reference>
<feature type="domain" description="Plastocyanin-like" evidence="4">
    <location>
        <begin position="388"/>
        <end position="500"/>
    </location>
</feature>
<evidence type="ECO:0000259" key="4">
    <source>
        <dbReference type="Pfam" id="PF07731"/>
    </source>
</evidence>
<dbReference type="PROSITE" id="PS00080">
    <property type="entry name" value="MULTICOPPER_OXIDASE2"/>
    <property type="match status" value="1"/>
</dbReference>
<dbReference type="GO" id="GO:0005507">
    <property type="term" value="F:copper ion binding"/>
    <property type="evidence" value="ECO:0007669"/>
    <property type="project" value="InterPro"/>
</dbReference>
<dbReference type="Pfam" id="PF07731">
    <property type="entry name" value="Cu-oxidase_2"/>
    <property type="match status" value="1"/>
</dbReference>
<dbReference type="GeneID" id="303244633"/>
<comment type="similarity">
    <text evidence="1">Belongs to the multicopper oxidase family.</text>
</comment>
<dbReference type="Pfam" id="PF07732">
    <property type="entry name" value="Cu-oxidase_3"/>
    <property type="match status" value="1"/>
</dbReference>
<accession>A0AB39NKT0</accession>
<dbReference type="InterPro" id="IPR045087">
    <property type="entry name" value="Cu-oxidase_fam"/>
</dbReference>
<name>A0AB39NKT0_9ACTN</name>
<organism evidence="6">
    <name type="scientific">Streptomyces sp. R17</name>
    <dbReference type="NCBI Taxonomy" id="3238626"/>
    <lineage>
        <taxon>Bacteria</taxon>
        <taxon>Bacillati</taxon>
        <taxon>Actinomycetota</taxon>
        <taxon>Actinomycetes</taxon>
        <taxon>Kitasatosporales</taxon>
        <taxon>Streptomycetaceae</taxon>
        <taxon>Streptomyces</taxon>
    </lineage>
</organism>
<keyword evidence="3" id="KW-0560">Oxidoreductase</keyword>
<proteinExistence type="inferred from homology"/>
<dbReference type="RefSeq" id="WP_189408124.1">
    <property type="nucleotide sequence ID" value="NZ_CP163433.1"/>
</dbReference>
<dbReference type="CDD" id="cd13890">
    <property type="entry name" value="CuRO_3_CueO_FtsP"/>
    <property type="match status" value="1"/>
</dbReference>
<evidence type="ECO:0000259" key="5">
    <source>
        <dbReference type="Pfam" id="PF07732"/>
    </source>
</evidence>
<dbReference type="InterPro" id="IPR002355">
    <property type="entry name" value="Cu_oxidase_Cu_BS"/>
</dbReference>
<keyword evidence="2" id="KW-0479">Metal-binding</keyword>
<dbReference type="Gene3D" id="2.60.40.420">
    <property type="entry name" value="Cupredoxins - blue copper proteins"/>
    <property type="match status" value="3"/>
</dbReference>
<dbReference type="PANTHER" id="PTHR48267:SF1">
    <property type="entry name" value="BILIRUBIN OXIDASE"/>
    <property type="match status" value="1"/>
</dbReference>
<sequence>MTRTPRLPRRRLLLGAGGVAVAAGVGWGATFLKVYQDRRRSNVGKLSFRNAVRIPALLDPEPSADGRRHYRLTLAPGSSDLLPGRRTPTWGANGSYLAPTLRARRGDRVSVDVRNRLPEDTTLHWHGMLLPAVMDGGPHQMIEAGGTWNPYWTVSQPAATLWYHPHPHGATAAHVYRGVAGMIILDDEHSARASLPSEYGVDDVPVVIQDKNFHDDGSLDFTEVKLAESVAGADNLGVLGDTILVNGTYDPYFEVTTRRVRLRLLNGSNARVYWLGLTDGRTFHLVATDTGLLARPRAMERLLLAPGERAEIVVEFRPGDDVVLRSFEPALDLGFPTERFMGGDDTFDILALRAARTLRDSPPLPTRVDGAPGPVEAPAGATVRSFDFTGLQINGRTMDMNRIDQVVPAGATEIWEIERGDEWVHVFHVHGATFQVLDVNGQEPPEFVRGPKDTVYLYEFGTTRLAVRFDDHVDEERPYMYHCHVLRHEDEGMMGQFTVVEPGRVDRAPRTVAAGGGTHHH</sequence>
<dbReference type="GO" id="GO:0016491">
    <property type="term" value="F:oxidoreductase activity"/>
    <property type="evidence" value="ECO:0007669"/>
    <property type="project" value="UniProtKB-KW"/>
</dbReference>
<feature type="domain" description="Plastocyanin-like" evidence="5">
    <location>
        <begin position="84"/>
        <end position="188"/>
    </location>
</feature>
<dbReference type="AlphaFoldDB" id="A0AB39NKT0"/>
<dbReference type="InterPro" id="IPR011707">
    <property type="entry name" value="Cu-oxidase-like_N"/>
</dbReference>
<dbReference type="InterPro" id="IPR011706">
    <property type="entry name" value="Cu-oxidase_C"/>
</dbReference>
<dbReference type="SUPFAM" id="SSF49503">
    <property type="entry name" value="Cupredoxins"/>
    <property type="match status" value="3"/>
</dbReference>
<evidence type="ECO:0000256" key="2">
    <source>
        <dbReference type="ARBA" id="ARBA00022723"/>
    </source>
</evidence>
<evidence type="ECO:0000313" key="6">
    <source>
        <dbReference type="EMBL" id="XDQ18305.1"/>
    </source>
</evidence>
<dbReference type="CDD" id="cd13867">
    <property type="entry name" value="CuRO_2_CueO_FtsP"/>
    <property type="match status" value="1"/>
</dbReference>
<protein>
    <submittedName>
        <fullName evidence="6">Multicopper oxidase domain-containing protein</fullName>
    </submittedName>
</protein>